<dbReference type="Gene3D" id="3.90.550.10">
    <property type="entry name" value="Spore Coat Polysaccharide Biosynthesis Protein SpsA, Chain A"/>
    <property type="match status" value="1"/>
</dbReference>
<keyword evidence="2" id="KW-0808">Transferase</keyword>
<dbReference type="RefSeq" id="WP_163747031.1">
    <property type="nucleotide sequence ID" value="NZ_AP022596.1"/>
</dbReference>
<dbReference type="GO" id="GO:0016740">
    <property type="term" value="F:transferase activity"/>
    <property type="evidence" value="ECO:0007669"/>
    <property type="project" value="UniProtKB-KW"/>
</dbReference>
<dbReference type="InterPro" id="IPR050834">
    <property type="entry name" value="Glycosyltransf_2"/>
</dbReference>
<proteinExistence type="predicted"/>
<dbReference type="EMBL" id="AP022596">
    <property type="protein sequence ID" value="BBY63361.1"/>
    <property type="molecule type" value="Genomic_DNA"/>
</dbReference>
<reference evidence="2 3" key="1">
    <citation type="journal article" date="2019" name="Emerg. Microbes Infect.">
        <title>Comprehensive subspecies identification of 175 nontuberculous mycobacteria species based on 7547 genomic profiles.</title>
        <authorList>
            <person name="Matsumoto Y."/>
            <person name="Kinjo T."/>
            <person name="Motooka D."/>
            <person name="Nabeya D."/>
            <person name="Jung N."/>
            <person name="Uechi K."/>
            <person name="Horii T."/>
            <person name="Iida T."/>
            <person name="Fujita J."/>
            <person name="Nakamura S."/>
        </authorList>
    </citation>
    <scope>NUCLEOTIDE SEQUENCE [LARGE SCALE GENOMIC DNA]</scope>
    <source>
        <strain evidence="2 3">JCM 30396</strain>
    </source>
</reference>
<sequence>MSTPLFSIVTIAYQNKNGLLETVESVKSQTFRDFEHIVIDAGSTDGSAEWLAANFDGAWVSERDRGRYHGMNKGAQMARGEYLWFMHSGDVFGDEDVLKRVAAAIADAGHPDWLYGLARVVGADKSLHSVLALVPFSMFNVAILGRSLPHQAAAFKRDFFWRLGGYDETMPVAADLLFMVRAGDCSPPLVLADFVCNFDYTGISATRSWRAIHWDEYQIRRRSGVRVTRSRVLDNVLAVTYALIQLAGLSLRGMLGRKDATANPSNEIGG</sequence>
<dbReference type="KEGG" id="mhev:MHEL_16040"/>
<accession>A0A7I7T4D3</accession>
<gene>
    <name evidence="2" type="ORF">MHEL_16040</name>
</gene>
<dbReference type="Proteomes" id="UP000467148">
    <property type="component" value="Chromosome"/>
</dbReference>
<evidence type="ECO:0000313" key="2">
    <source>
        <dbReference type="EMBL" id="BBY63361.1"/>
    </source>
</evidence>
<dbReference type="PANTHER" id="PTHR43685:SF11">
    <property type="entry name" value="GLYCOSYLTRANSFERASE TAGX-RELATED"/>
    <property type="match status" value="1"/>
</dbReference>
<name>A0A7I7T4D3_9MYCO</name>
<evidence type="ECO:0000259" key="1">
    <source>
        <dbReference type="Pfam" id="PF00535"/>
    </source>
</evidence>
<dbReference type="CDD" id="cd06433">
    <property type="entry name" value="GT_2_WfgS_like"/>
    <property type="match status" value="1"/>
</dbReference>
<evidence type="ECO:0000313" key="3">
    <source>
        <dbReference type="Proteomes" id="UP000467148"/>
    </source>
</evidence>
<keyword evidence="3" id="KW-1185">Reference proteome</keyword>
<feature type="domain" description="Glycosyltransferase 2-like" evidence="1">
    <location>
        <begin position="7"/>
        <end position="108"/>
    </location>
</feature>
<dbReference type="InterPro" id="IPR029044">
    <property type="entry name" value="Nucleotide-diphossugar_trans"/>
</dbReference>
<organism evidence="2 3">
    <name type="scientific">Mycolicibacterium helvum</name>
    <dbReference type="NCBI Taxonomy" id="1534349"/>
    <lineage>
        <taxon>Bacteria</taxon>
        <taxon>Bacillati</taxon>
        <taxon>Actinomycetota</taxon>
        <taxon>Actinomycetes</taxon>
        <taxon>Mycobacteriales</taxon>
        <taxon>Mycobacteriaceae</taxon>
        <taxon>Mycolicibacterium</taxon>
    </lineage>
</organism>
<dbReference type="AlphaFoldDB" id="A0A7I7T4D3"/>
<dbReference type="InterPro" id="IPR001173">
    <property type="entry name" value="Glyco_trans_2-like"/>
</dbReference>
<dbReference type="Pfam" id="PF00535">
    <property type="entry name" value="Glycos_transf_2"/>
    <property type="match status" value="1"/>
</dbReference>
<dbReference type="PANTHER" id="PTHR43685">
    <property type="entry name" value="GLYCOSYLTRANSFERASE"/>
    <property type="match status" value="1"/>
</dbReference>
<protein>
    <submittedName>
        <fullName evidence="2">Putative glycosyltransferase</fullName>
    </submittedName>
</protein>
<dbReference type="SUPFAM" id="SSF53448">
    <property type="entry name" value="Nucleotide-diphospho-sugar transferases"/>
    <property type="match status" value="1"/>
</dbReference>